<evidence type="ECO:0000313" key="1">
    <source>
        <dbReference type="EMBL" id="KAF9464021.1"/>
    </source>
</evidence>
<dbReference type="AlphaFoldDB" id="A0A9P5Y923"/>
<proteinExistence type="predicted"/>
<dbReference type="OrthoDB" id="3247165at2759"/>
<sequence>MTQELQEVLWSCPPNSSAHIAGTLSLCIGMPVMICNNDATELCITKGQEAIVAGWTSSLGPYGHLALDTLFLQLINPPRDIQIEGLPKNIIPMSKVTSTIRCRLPNDTIVSVKRQQVLVLPNFSMTDYASQGKTRENNVVDLGKSKNCLSFYTALSRSSNAAGTVIVQGFDSDKITRGIPGYLHQEF</sequence>
<keyword evidence="2" id="KW-1185">Reference proteome</keyword>
<feature type="non-terminal residue" evidence="1">
    <location>
        <position position="187"/>
    </location>
</feature>
<reference evidence="1" key="1">
    <citation type="submission" date="2020-11" db="EMBL/GenBank/DDBJ databases">
        <authorList>
            <consortium name="DOE Joint Genome Institute"/>
            <person name="Ahrendt S."/>
            <person name="Riley R."/>
            <person name="Andreopoulos W."/>
            <person name="Labutti K."/>
            <person name="Pangilinan J."/>
            <person name="Ruiz-Duenas F.J."/>
            <person name="Barrasa J.M."/>
            <person name="Sanchez-Garcia M."/>
            <person name="Camarero S."/>
            <person name="Miyauchi S."/>
            <person name="Serrano A."/>
            <person name="Linde D."/>
            <person name="Babiker R."/>
            <person name="Drula E."/>
            <person name="Ayuso-Fernandez I."/>
            <person name="Pacheco R."/>
            <person name="Padilla G."/>
            <person name="Ferreira P."/>
            <person name="Barriuso J."/>
            <person name="Kellner H."/>
            <person name="Castanera R."/>
            <person name="Alfaro M."/>
            <person name="Ramirez L."/>
            <person name="Pisabarro A.G."/>
            <person name="Kuo A."/>
            <person name="Tritt A."/>
            <person name="Lipzen A."/>
            <person name="He G."/>
            <person name="Yan M."/>
            <person name="Ng V."/>
            <person name="Cullen D."/>
            <person name="Martin F."/>
            <person name="Rosso M.-N."/>
            <person name="Henrissat B."/>
            <person name="Hibbett D."/>
            <person name="Martinez A.T."/>
            <person name="Grigoriev I.V."/>
        </authorList>
    </citation>
    <scope>NUCLEOTIDE SEQUENCE</scope>
    <source>
        <strain evidence="1">CBS 247.69</strain>
    </source>
</reference>
<protein>
    <submittedName>
        <fullName evidence="1">Uncharacterized protein</fullName>
    </submittedName>
</protein>
<accession>A0A9P5Y923</accession>
<organism evidence="1 2">
    <name type="scientific">Collybia nuda</name>
    <dbReference type="NCBI Taxonomy" id="64659"/>
    <lineage>
        <taxon>Eukaryota</taxon>
        <taxon>Fungi</taxon>
        <taxon>Dikarya</taxon>
        <taxon>Basidiomycota</taxon>
        <taxon>Agaricomycotina</taxon>
        <taxon>Agaricomycetes</taxon>
        <taxon>Agaricomycetidae</taxon>
        <taxon>Agaricales</taxon>
        <taxon>Tricholomatineae</taxon>
        <taxon>Clitocybaceae</taxon>
        <taxon>Collybia</taxon>
    </lineage>
</organism>
<evidence type="ECO:0000313" key="2">
    <source>
        <dbReference type="Proteomes" id="UP000807353"/>
    </source>
</evidence>
<gene>
    <name evidence="1" type="ORF">BDZ94DRAFT_1162765</name>
</gene>
<comment type="caution">
    <text evidence="1">The sequence shown here is derived from an EMBL/GenBank/DDBJ whole genome shotgun (WGS) entry which is preliminary data.</text>
</comment>
<dbReference type="Proteomes" id="UP000807353">
    <property type="component" value="Unassembled WGS sequence"/>
</dbReference>
<dbReference type="EMBL" id="MU150257">
    <property type="protein sequence ID" value="KAF9464021.1"/>
    <property type="molecule type" value="Genomic_DNA"/>
</dbReference>
<name>A0A9P5Y923_9AGAR</name>